<evidence type="ECO:0000313" key="2">
    <source>
        <dbReference type="EMBL" id="MDQ9168811.1"/>
    </source>
</evidence>
<organism evidence="2 3">
    <name type="scientific">Keguizhuia sedimenti</name>
    <dbReference type="NCBI Taxonomy" id="3064264"/>
    <lineage>
        <taxon>Bacteria</taxon>
        <taxon>Pseudomonadati</taxon>
        <taxon>Pseudomonadota</taxon>
        <taxon>Betaproteobacteria</taxon>
        <taxon>Burkholderiales</taxon>
        <taxon>Oxalobacteraceae</taxon>
        <taxon>Keguizhuia</taxon>
    </lineage>
</organism>
<gene>
    <name evidence="2" type="ORF">Q8A64_00135</name>
</gene>
<feature type="domain" description="GmrSD restriction endonucleases N-terminal" evidence="1">
    <location>
        <begin position="16"/>
        <end position="266"/>
    </location>
</feature>
<protein>
    <submittedName>
        <fullName evidence="2">DUF262 domain-containing protein</fullName>
    </submittedName>
</protein>
<evidence type="ECO:0000313" key="3">
    <source>
        <dbReference type="Proteomes" id="UP001225596"/>
    </source>
</evidence>
<sequence>MSNWEYKSVATTTKEINDLFVLPVIQRRLVWDEEKIALLFDSLLKGNSFGGIMVIEEDKGDIPLFEMRDFSKDGGIEKSFVAEGKLGRNKYFVIDGQQRLQSFFIGLKGSLNGKRMYFDLFSDHEKAEFEFIFAESVEGAKKASVNNERDIKERCLCLASEIFDGLDRNSQDEDRLAKKIATNLNVVEEPLKDSIKQNIKEFRKGIFTSNSVGICKVTLDKPEDDAPDGEKSRIQINNRTRIVELFRRLNEGGTKLSAFDLMASRLKGFDYKMEAFLDEMTEKFKALNLTQDNLIKTIFVLQDDHTKELVNIAEADAKFIAANGKRIENCFSAAQKFLELSGLKNYYAGSNRSFIPIYFLIYFLFHLEEKNIENYFDNIETSNTQAKRIKDWLRVSLLNGVFKARGAGWVAYKTGVRKILAVMKVNKGRPFPVEDLFKVYRDHGLLFEDNINESTNLGLFDASFLFYIIYDGRNGLRLEDVDHIHPKNLLLNEKYDSAKINSIENFQLLYMVDNRGEKNGKSLAAWLKLLPLENISSYKTTHLIPADDRLYDPAEFPEFLRQRKTLIIDKITRVLSS</sequence>
<dbReference type="EMBL" id="JAUYVH010000001">
    <property type="protein sequence ID" value="MDQ9168811.1"/>
    <property type="molecule type" value="Genomic_DNA"/>
</dbReference>
<dbReference type="Pfam" id="PF03235">
    <property type="entry name" value="GmrSD_N"/>
    <property type="match status" value="1"/>
</dbReference>
<accession>A0ABU1BK39</accession>
<keyword evidence="3" id="KW-1185">Reference proteome</keyword>
<dbReference type="RefSeq" id="WP_338434651.1">
    <property type="nucleotide sequence ID" value="NZ_JAUYVH010000001.1"/>
</dbReference>
<dbReference type="PANTHER" id="PTHR37292:SF2">
    <property type="entry name" value="DUF262 DOMAIN-CONTAINING PROTEIN"/>
    <property type="match status" value="1"/>
</dbReference>
<dbReference type="InterPro" id="IPR004919">
    <property type="entry name" value="GmrSD_N"/>
</dbReference>
<dbReference type="Proteomes" id="UP001225596">
    <property type="component" value="Unassembled WGS sequence"/>
</dbReference>
<name>A0ABU1BK39_9BURK</name>
<dbReference type="PANTHER" id="PTHR37292">
    <property type="entry name" value="VNG6097C"/>
    <property type="match status" value="1"/>
</dbReference>
<comment type="caution">
    <text evidence="2">The sequence shown here is derived from an EMBL/GenBank/DDBJ whole genome shotgun (WGS) entry which is preliminary data.</text>
</comment>
<proteinExistence type="predicted"/>
<evidence type="ECO:0000259" key="1">
    <source>
        <dbReference type="Pfam" id="PF03235"/>
    </source>
</evidence>
<reference evidence="2 3" key="1">
    <citation type="submission" date="2023-08" db="EMBL/GenBank/DDBJ databases">
        <title>Oxalobacteraceae gen .nov., isolated from river sludge outside the plant.</title>
        <authorList>
            <person name="Zhao S.Y."/>
        </authorList>
    </citation>
    <scope>NUCLEOTIDE SEQUENCE [LARGE SCALE GENOMIC DNA]</scope>
    <source>
        <strain evidence="2 3">R-40</strain>
    </source>
</reference>